<dbReference type="InterPro" id="IPR035985">
    <property type="entry name" value="Ubiquitin-activating_enz"/>
</dbReference>
<feature type="domain" description="DUF6791" evidence="2">
    <location>
        <begin position="10"/>
        <end position="160"/>
    </location>
</feature>
<evidence type="ECO:0000259" key="1">
    <source>
        <dbReference type="Pfam" id="PF00899"/>
    </source>
</evidence>
<dbReference type="NCBIfam" id="NF004805">
    <property type="entry name" value="PRK06153.1-4"/>
    <property type="match status" value="1"/>
</dbReference>
<organism evidence="3 4">
    <name type="scientific">Methylotenera oryzisoli</name>
    <dbReference type="NCBI Taxonomy" id="2080758"/>
    <lineage>
        <taxon>Bacteria</taxon>
        <taxon>Pseudomonadati</taxon>
        <taxon>Pseudomonadota</taxon>
        <taxon>Betaproteobacteria</taxon>
        <taxon>Nitrosomonadales</taxon>
        <taxon>Methylophilaceae</taxon>
        <taxon>Methylotenera</taxon>
    </lineage>
</organism>
<dbReference type="Proteomes" id="UP000297706">
    <property type="component" value="Unassembled WGS sequence"/>
</dbReference>
<dbReference type="Gene3D" id="3.40.50.720">
    <property type="entry name" value="NAD(P)-binding Rossmann-like Domain"/>
    <property type="match status" value="1"/>
</dbReference>
<protein>
    <submittedName>
        <fullName evidence="3">Uncharacterized protein</fullName>
    </submittedName>
</protein>
<dbReference type="EMBL" id="PQVH01000006">
    <property type="protein sequence ID" value="TFW72341.1"/>
    <property type="molecule type" value="Genomic_DNA"/>
</dbReference>
<dbReference type="CDD" id="cd01483">
    <property type="entry name" value="E1_enzyme_family"/>
    <property type="match status" value="1"/>
</dbReference>
<dbReference type="OrthoDB" id="272552at2"/>
<proteinExistence type="predicted"/>
<name>A0A4Y9VUG1_9PROT</name>
<dbReference type="InterPro" id="IPR000594">
    <property type="entry name" value="ThiF_NAD_FAD-bd"/>
</dbReference>
<comment type="caution">
    <text evidence="3">The sequence shown here is derived from an EMBL/GenBank/DDBJ whole genome shotgun (WGS) entry which is preliminary data.</text>
</comment>
<dbReference type="InterPro" id="IPR046741">
    <property type="entry name" value="DUF6791"/>
</dbReference>
<dbReference type="Pfam" id="PF00899">
    <property type="entry name" value="ThiF"/>
    <property type="match status" value="1"/>
</dbReference>
<keyword evidence="4" id="KW-1185">Reference proteome</keyword>
<dbReference type="SUPFAM" id="SSF69572">
    <property type="entry name" value="Activating enzymes of the ubiquitin-like proteins"/>
    <property type="match status" value="1"/>
</dbReference>
<evidence type="ECO:0000259" key="2">
    <source>
        <dbReference type="Pfam" id="PF20590"/>
    </source>
</evidence>
<dbReference type="AlphaFoldDB" id="A0A4Y9VUG1"/>
<dbReference type="GO" id="GO:0008641">
    <property type="term" value="F:ubiquitin-like modifier activating enzyme activity"/>
    <property type="evidence" value="ECO:0007669"/>
    <property type="project" value="InterPro"/>
</dbReference>
<gene>
    <name evidence="3" type="ORF">C3Y98_04345</name>
</gene>
<dbReference type="RefSeq" id="WP_135276882.1">
    <property type="nucleotide sequence ID" value="NZ_PQVH01000006.1"/>
</dbReference>
<dbReference type="NCBIfam" id="NF004804">
    <property type="entry name" value="PRK06153.1-3"/>
    <property type="match status" value="1"/>
</dbReference>
<accession>A0A4Y9VUG1</accession>
<feature type="domain" description="THIF-type NAD/FAD binding fold" evidence="1">
    <location>
        <begin position="172"/>
        <end position="329"/>
    </location>
</feature>
<evidence type="ECO:0000313" key="3">
    <source>
        <dbReference type="EMBL" id="TFW72341.1"/>
    </source>
</evidence>
<dbReference type="Pfam" id="PF20590">
    <property type="entry name" value="DUF6791"/>
    <property type="match status" value="1"/>
</dbReference>
<sequence length="399" mass="45326">MSPKQAALNPDIKRLYDDGYEVEIRNGHLIIHSVPYVTADRHVKTGVIVTDLNMNVDELLPQKDHQVWFLGEYPCYSTGSPIEAIRHTSNVQLLWDGFEIQHRFSNKINGQIYPDYYSKIKNYANIISNEAKVIDPAATACTYKVIESIEEDSVFRYRDTASSRAEILALSAKLAMNKIAIIGLGGTGSYILDLIAKTPVKEINLFDGDIFLQHNAFRAPGAATIEALKDKLSKVEYYFRIYDAMHSGVVPHTEYLTDDNVQKLAGFDFVFICVDKGPVRKLISNYLQEQHIPFIDVGMDLMMVSEVNNLIGTCRVTMSTPDKSEHFQKHVPMMEEVGENLYSKNIQVADMNALNATFAVIKWKQFCEFYQDIYQPHHLTYSINSQSLTRDETTGIQEE</sequence>
<evidence type="ECO:0000313" key="4">
    <source>
        <dbReference type="Proteomes" id="UP000297706"/>
    </source>
</evidence>
<reference evidence="3 4" key="1">
    <citation type="submission" date="2018-02" db="EMBL/GenBank/DDBJ databases">
        <title>A novel lanthanide dependent methylotroph, Methylotenera sp. La3113.</title>
        <authorList>
            <person name="Lv H."/>
            <person name="Tani A."/>
        </authorList>
    </citation>
    <scope>NUCLEOTIDE SEQUENCE [LARGE SCALE GENOMIC DNA]</scope>
    <source>
        <strain evidence="3 4">La3113</strain>
    </source>
</reference>